<gene>
    <name evidence="2" type="ORF">PENTCL1PPCAC_7074</name>
</gene>
<feature type="region of interest" description="Disordered" evidence="1">
    <location>
        <begin position="1"/>
        <end position="81"/>
    </location>
</feature>
<accession>A0AAV5SU49</accession>
<comment type="caution">
    <text evidence="2">The sequence shown here is derived from an EMBL/GenBank/DDBJ whole genome shotgun (WGS) entry which is preliminary data.</text>
</comment>
<dbReference type="AlphaFoldDB" id="A0AAV5SU49"/>
<protein>
    <recommendedName>
        <fullName evidence="4">C2H2-type domain-containing protein</fullName>
    </recommendedName>
</protein>
<evidence type="ECO:0000313" key="2">
    <source>
        <dbReference type="EMBL" id="GMS84899.1"/>
    </source>
</evidence>
<proteinExistence type="predicted"/>
<dbReference type="Proteomes" id="UP001432027">
    <property type="component" value="Unassembled WGS sequence"/>
</dbReference>
<evidence type="ECO:0000313" key="3">
    <source>
        <dbReference type="Proteomes" id="UP001432027"/>
    </source>
</evidence>
<dbReference type="EMBL" id="BTSX01000002">
    <property type="protein sequence ID" value="GMS84899.1"/>
    <property type="molecule type" value="Genomic_DNA"/>
</dbReference>
<evidence type="ECO:0008006" key="4">
    <source>
        <dbReference type="Google" id="ProtNLM"/>
    </source>
</evidence>
<feature type="compositionally biased region" description="Polar residues" evidence="1">
    <location>
        <begin position="29"/>
        <end position="39"/>
    </location>
</feature>
<name>A0AAV5SU49_9BILA</name>
<reference evidence="2" key="1">
    <citation type="submission" date="2023-10" db="EMBL/GenBank/DDBJ databases">
        <title>Genome assembly of Pristionchus species.</title>
        <authorList>
            <person name="Yoshida K."/>
            <person name="Sommer R.J."/>
        </authorList>
    </citation>
    <scope>NUCLEOTIDE SEQUENCE</scope>
    <source>
        <strain evidence="2">RS0144</strain>
    </source>
</reference>
<feature type="compositionally biased region" description="Basic and acidic residues" evidence="1">
    <location>
        <begin position="1"/>
        <end position="26"/>
    </location>
</feature>
<evidence type="ECO:0000256" key="1">
    <source>
        <dbReference type="SAM" id="MobiDB-lite"/>
    </source>
</evidence>
<sequence length="81" mass="9278">MLEKHMARHEMKKETMKSNVSVREDSSLTEEITSLSNSPIVLERMEEDTESATSTEDNESEKQETSSETDNEVTCAECNYR</sequence>
<organism evidence="2 3">
    <name type="scientific">Pristionchus entomophagus</name>
    <dbReference type="NCBI Taxonomy" id="358040"/>
    <lineage>
        <taxon>Eukaryota</taxon>
        <taxon>Metazoa</taxon>
        <taxon>Ecdysozoa</taxon>
        <taxon>Nematoda</taxon>
        <taxon>Chromadorea</taxon>
        <taxon>Rhabditida</taxon>
        <taxon>Rhabditina</taxon>
        <taxon>Diplogasteromorpha</taxon>
        <taxon>Diplogasteroidea</taxon>
        <taxon>Neodiplogasteridae</taxon>
        <taxon>Pristionchus</taxon>
    </lineage>
</organism>
<keyword evidence="3" id="KW-1185">Reference proteome</keyword>